<protein>
    <recommendedName>
        <fullName evidence="2">Fibronectin type-III domain-containing protein</fullName>
    </recommendedName>
</protein>
<dbReference type="InterPro" id="IPR050617">
    <property type="entry name" value="E3_ligase_FN3/SPRY"/>
</dbReference>
<dbReference type="InterPro" id="IPR003961">
    <property type="entry name" value="FN3_dom"/>
</dbReference>
<keyword evidence="1" id="KW-0812">Transmembrane</keyword>
<dbReference type="HOGENOM" id="CLU_508932_0_0_1"/>
<accession>F7AVM0</accession>
<dbReference type="PANTHER" id="PTHR24099">
    <property type="entry name" value="E3 UBIQUITIN-PROTEIN LIGASE TRIM36-RELATED"/>
    <property type="match status" value="1"/>
</dbReference>
<dbReference type="PRINTS" id="PR00014">
    <property type="entry name" value="FNTYPEIII"/>
</dbReference>
<keyword evidence="1" id="KW-0472">Membrane</keyword>
<dbReference type="Gene3D" id="2.60.40.10">
    <property type="entry name" value="Immunoglobulins"/>
    <property type="match status" value="5"/>
</dbReference>
<keyword evidence="4" id="KW-1185">Reference proteome</keyword>
<feature type="domain" description="Fibronectin type-III" evidence="2">
    <location>
        <begin position="374"/>
        <end position="467"/>
    </location>
</feature>
<organism evidence="3 4">
    <name type="scientific">Ciona intestinalis</name>
    <name type="common">Transparent sea squirt</name>
    <name type="synonym">Ascidia intestinalis</name>
    <dbReference type="NCBI Taxonomy" id="7719"/>
    <lineage>
        <taxon>Eukaryota</taxon>
        <taxon>Metazoa</taxon>
        <taxon>Chordata</taxon>
        <taxon>Tunicata</taxon>
        <taxon>Ascidiacea</taxon>
        <taxon>Phlebobranchia</taxon>
        <taxon>Cionidae</taxon>
        <taxon>Ciona</taxon>
    </lineage>
</organism>
<reference evidence="3" key="2">
    <citation type="journal article" date="2008" name="Genome Biol.">
        <title>Improved genome assembly and evidence-based global gene model set for the chordate Ciona intestinalis: new insight into intron and operon populations.</title>
        <authorList>
            <person name="Satou Y."/>
            <person name="Mineta K."/>
            <person name="Ogasawara M."/>
            <person name="Sasakura Y."/>
            <person name="Shoguchi E."/>
            <person name="Ueno K."/>
            <person name="Yamada L."/>
            <person name="Matsumoto J."/>
            <person name="Wasserscheid J."/>
            <person name="Dewar K."/>
            <person name="Wiley G.B."/>
            <person name="Macmil S.L."/>
            <person name="Roe B.A."/>
            <person name="Zeller R.W."/>
            <person name="Hastings K.E."/>
            <person name="Lemaire P."/>
            <person name="Lindquist E."/>
            <person name="Endo T."/>
            <person name="Hotta K."/>
            <person name="Inaba K."/>
        </authorList>
    </citation>
    <scope>NUCLEOTIDE SEQUENCE [LARGE SCALE GENOMIC DNA]</scope>
    <source>
        <strain evidence="3">wild type</strain>
    </source>
</reference>
<dbReference type="InterPro" id="IPR013783">
    <property type="entry name" value="Ig-like_fold"/>
</dbReference>
<dbReference type="InterPro" id="IPR036116">
    <property type="entry name" value="FN3_sf"/>
</dbReference>
<dbReference type="InParanoid" id="F7AVM0"/>
<feature type="domain" description="Fibronectin type-III" evidence="2">
    <location>
        <begin position="187"/>
        <end position="280"/>
    </location>
</feature>
<evidence type="ECO:0000256" key="1">
    <source>
        <dbReference type="SAM" id="Phobius"/>
    </source>
</evidence>
<evidence type="ECO:0000259" key="2">
    <source>
        <dbReference type="PROSITE" id="PS50853"/>
    </source>
</evidence>
<feature type="transmembrane region" description="Helical" evidence="1">
    <location>
        <begin position="512"/>
        <end position="534"/>
    </location>
</feature>
<dbReference type="GeneTree" id="ENSGT00940000167764"/>
<dbReference type="PANTHER" id="PTHR24099:SF11">
    <property type="entry name" value="FIBRONECTIN TYPE III DOMAIN-CONTAINING 3BA-RELATED"/>
    <property type="match status" value="1"/>
</dbReference>
<dbReference type="SUPFAM" id="SSF49265">
    <property type="entry name" value="Fibronectin type III"/>
    <property type="match status" value="3"/>
</dbReference>
<sequence length="535" mass="59288">MLAMRPKATCINIKWKSPLYTGGANVTSYDVRCIPTNEMGSREPSMSYSGKETDALVSNLKPGTKYSFSLRALNCVGAGEWSEWLEVVSSASAPDKPDVPCVVCMDSTTARLSWMNTPDNGSSISGYEINWGSVESSLTSYFTESVTSYTIHGLTPNTLYYFTLQAVNKAGKSVVSDVGQVITPHDVPHMVTNIKVVSVDDAFNISWDEPQNNGSIITLYTLYLKHEDGNEEVINVDVETKEYLVNDFIPDTTYRIKVSARNEIGESPISQPVVYQTNPTRPEPPTLTCVQYSATSLKLNWGEKSNKAVSYLLQIRDKHGRFITIYHGSSCNYRINRLAENTSYKFRINATNKEGPGPFSIEYSFTTTILCPGTMEPPTVNNITSSTCEISWSACDVTKGDDIKYRLCLEDGSTTKVMMYSQCCCLLDYLEPTTKYKVRVAAVRVVSNESMLVGPYSVVTSFQTPSHSSDDTNLLSESPSKQTNCSSHVAAESTEFHINSKPEFVSDERMPVILLAFYVISAIMIAFIAQFAFIE</sequence>
<name>F7AVM0_CIOIN</name>
<dbReference type="OMA" id="KATCINI"/>
<dbReference type="Proteomes" id="UP000008144">
    <property type="component" value="Chromosome 7"/>
</dbReference>
<dbReference type="Ensembl" id="ENSCINT00000007819.3">
    <property type="protein sequence ID" value="ENSCINP00000007819.3"/>
    <property type="gene ID" value="ENSCING00000003792.3"/>
</dbReference>
<dbReference type="SMART" id="SM00060">
    <property type="entry name" value="FN3"/>
    <property type="match status" value="5"/>
</dbReference>
<dbReference type="CDD" id="cd00063">
    <property type="entry name" value="FN3"/>
    <property type="match status" value="4"/>
</dbReference>
<evidence type="ECO:0000313" key="4">
    <source>
        <dbReference type="Proteomes" id="UP000008144"/>
    </source>
</evidence>
<dbReference type="PROSITE" id="PS50853">
    <property type="entry name" value="FN3"/>
    <property type="match status" value="5"/>
</dbReference>
<dbReference type="AlphaFoldDB" id="F7AVM0"/>
<reference evidence="4" key="1">
    <citation type="journal article" date="2002" name="Science">
        <title>The draft genome of Ciona intestinalis: insights into chordate and vertebrate origins.</title>
        <authorList>
            <person name="Dehal P."/>
            <person name="Satou Y."/>
            <person name="Campbell R.K."/>
            <person name="Chapman J."/>
            <person name="Degnan B."/>
            <person name="De Tomaso A."/>
            <person name="Davidson B."/>
            <person name="Di Gregorio A."/>
            <person name="Gelpke M."/>
            <person name="Goodstein D.M."/>
            <person name="Harafuji N."/>
            <person name="Hastings K.E."/>
            <person name="Ho I."/>
            <person name="Hotta K."/>
            <person name="Huang W."/>
            <person name="Kawashima T."/>
            <person name="Lemaire P."/>
            <person name="Martinez D."/>
            <person name="Meinertzhagen I.A."/>
            <person name="Necula S."/>
            <person name="Nonaka M."/>
            <person name="Putnam N."/>
            <person name="Rash S."/>
            <person name="Saiga H."/>
            <person name="Satake M."/>
            <person name="Terry A."/>
            <person name="Yamada L."/>
            <person name="Wang H.G."/>
            <person name="Awazu S."/>
            <person name="Azumi K."/>
            <person name="Boore J."/>
            <person name="Branno M."/>
            <person name="Chin-Bow S."/>
            <person name="DeSantis R."/>
            <person name="Doyle S."/>
            <person name="Francino P."/>
            <person name="Keys D.N."/>
            <person name="Haga S."/>
            <person name="Hayashi H."/>
            <person name="Hino K."/>
            <person name="Imai K.S."/>
            <person name="Inaba K."/>
            <person name="Kano S."/>
            <person name="Kobayashi K."/>
            <person name="Kobayashi M."/>
            <person name="Lee B.I."/>
            <person name="Makabe K.W."/>
            <person name="Manohar C."/>
            <person name="Matassi G."/>
            <person name="Medina M."/>
            <person name="Mochizuki Y."/>
            <person name="Mount S."/>
            <person name="Morishita T."/>
            <person name="Miura S."/>
            <person name="Nakayama A."/>
            <person name="Nishizaka S."/>
            <person name="Nomoto H."/>
            <person name="Ohta F."/>
            <person name="Oishi K."/>
            <person name="Rigoutsos I."/>
            <person name="Sano M."/>
            <person name="Sasaki A."/>
            <person name="Sasakura Y."/>
            <person name="Shoguchi E."/>
            <person name="Shin-i T."/>
            <person name="Spagnuolo A."/>
            <person name="Stainier D."/>
            <person name="Suzuki M.M."/>
            <person name="Tassy O."/>
            <person name="Takatori N."/>
            <person name="Tokuoka M."/>
            <person name="Yagi K."/>
            <person name="Yoshizaki F."/>
            <person name="Wada S."/>
            <person name="Zhang C."/>
            <person name="Hyatt P.D."/>
            <person name="Larimer F."/>
            <person name="Detter C."/>
            <person name="Doggett N."/>
            <person name="Glavina T."/>
            <person name="Hawkins T."/>
            <person name="Richardson P."/>
            <person name="Lucas S."/>
            <person name="Kohara Y."/>
            <person name="Levine M."/>
            <person name="Satoh N."/>
            <person name="Rokhsar D.S."/>
        </authorList>
    </citation>
    <scope>NUCLEOTIDE SEQUENCE [LARGE SCALE GENOMIC DNA]</scope>
</reference>
<proteinExistence type="predicted"/>
<evidence type="ECO:0000313" key="3">
    <source>
        <dbReference type="Ensembl" id="ENSCINP00000007819.3"/>
    </source>
</evidence>
<reference evidence="3" key="4">
    <citation type="submission" date="2025-09" db="UniProtKB">
        <authorList>
            <consortium name="Ensembl"/>
        </authorList>
    </citation>
    <scope>IDENTIFICATION</scope>
</reference>
<dbReference type="STRING" id="7719.ENSCINP00000007819"/>
<dbReference type="EMBL" id="EAAA01002319">
    <property type="status" value="NOT_ANNOTATED_CDS"/>
    <property type="molecule type" value="Genomic_DNA"/>
</dbReference>
<reference evidence="3" key="3">
    <citation type="submission" date="2025-08" db="UniProtKB">
        <authorList>
            <consortium name="Ensembl"/>
        </authorList>
    </citation>
    <scope>IDENTIFICATION</scope>
</reference>
<keyword evidence="1" id="KW-1133">Transmembrane helix</keyword>
<feature type="domain" description="Fibronectin type-III" evidence="2">
    <location>
        <begin position="281"/>
        <end position="370"/>
    </location>
</feature>
<feature type="domain" description="Fibronectin type-III" evidence="2">
    <location>
        <begin position="1"/>
        <end position="95"/>
    </location>
</feature>
<dbReference type="Pfam" id="PF00041">
    <property type="entry name" value="fn3"/>
    <property type="match status" value="4"/>
</dbReference>
<feature type="domain" description="Fibronectin type-III" evidence="2">
    <location>
        <begin position="96"/>
        <end position="186"/>
    </location>
</feature>